<comment type="function">
    <text evidence="8">This protein is a component of the acetyl coenzyme A carboxylase complex; first, biotin carboxylase catalyzes the carboxylation of the carrier protein and then the transcarboxylase transfers the carboxyl group to form malonyl-CoA.</text>
</comment>
<gene>
    <name evidence="10" type="primary">accB</name>
    <name evidence="10" type="ORF">IAD31_09510</name>
</gene>
<evidence type="ECO:0000256" key="4">
    <source>
        <dbReference type="ARBA" id="ARBA00022832"/>
    </source>
</evidence>
<dbReference type="GO" id="GO:0003989">
    <property type="term" value="F:acetyl-CoA carboxylase activity"/>
    <property type="evidence" value="ECO:0007669"/>
    <property type="project" value="InterPro"/>
</dbReference>
<dbReference type="Gene3D" id="2.40.50.100">
    <property type="match status" value="1"/>
</dbReference>
<evidence type="ECO:0000256" key="1">
    <source>
        <dbReference type="ARBA" id="ARBA00005194"/>
    </source>
</evidence>
<dbReference type="PRINTS" id="PR01071">
    <property type="entry name" value="ACOABIOTINCC"/>
</dbReference>
<dbReference type="InterPro" id="IPR050709">
    <property type="entry name" value="Biotin_Carboxyl_Carrier/Decarb"/>
</dbReference>
<evidence type="ECO:0000259" key="9">
    <source>
        <dbReference type="PROSITE" id="PS50968"/>
    </source>
</evidence>
<keyword evidence="6 8" id="KW-0275">Fatty acid biosynthesis</keyword>
<keyword evidence="3 8" id="KW-0444">Lipid biosynthesis</keyword>
<dbReference type="InterPro" id="IPR000089">
    <property type="entry name" value="Biotin_lipoyl"/>
</dbReference>
<dbReference type="InterPro" id="IPR001249">
    <property type="entry name" value="AcCoA_biotinCC"/>
</dbReference>
<protein>
    <recommendedName>
        <fullName evidence="2 8">Biotin carboxyl carrier protein of acetyl-CoA carboxylase</fullName>
    </recommendedName>
</protein>
<evidence type="ECO:0000256" key="2">
    <source>
        <dbReference type="ARBA" id="ARBA00017562"/>
    </source>
</evidence>
<proteinExistence type="predicted"/>
<keyword evidence="5 8" id="KW-0443">Lipid metabolism</keyword>
<keyword evidence="7 8" id="KW-0092">Biotin</keyword>
<dbReference type="AlphaFoldDB" id="A0A9D0YT85"/>
<dbReference type="InterPro" id="IPR001882">
    <property type="entry name" value="Biotin_BS"/>
</dbReference>
<evidence type="ECO:0000313" key="10">
    <source>
        <dbReference type="EMBL" id="HIQ61811.1"/>
    </source>
</evidence>
<comment type="caution">
    <text evidence="10">The sequence shown here is derived from an EMBL/GenBank/DDBJ whole genome shotgun (WGS) entry which is preliminary data.</text>
</comment>
<evidence type="ECO:0000313" key="11">
    <source>
        <dbReference type="Proteomes" id="UP000886879"/>
    </source>
</evidence>
<accession>A0A9D0YT85</accession>
<keyword evidence="4 8" id="KW-0276">Fatty acid metabolism</keyword>
<feature type="domain" description="Lipoyl-binding" evidence="9">
    <location>
        <begin position="64"/>
        <end position="140"/>
    </location>
</feature>
<dbReference type="InterPro" id="IPR011053">
    <property type="entry name" value="Single_hybrid_motif"/>
</dbReference>
<comment type="pathway">
    <text evidence="1 8">Lipid metabolism; fatty acid biosynthesis.</text>
</comment>
<dbReference type="PROSITE" id="PS50968">
    <property type="entry name" value="BIOTINYL_LIPOYL"/>
    <property type="match status" value="1"/>
</dbReference>
<organism evidence="10 11">
    <name type="scientific">Candidatus Enterenecus faecium</name>
    <dbReference type="NCBI Taxonomy" id="2840780"/>
    <lineage>
        <taxon>Bacteria</taxon>
        <taxon>Bacillati</taxon>
        <taxon>Bacillota</taxon>
        <taxon>Clostridia</taxon>
        <taxon>Eubacteriales</taxon>
        <taxon>Candidatus Enterenecus</taxon>
    </lineage>
</organism>
<reference evidence="10" key="1">
    <citation type="submission" date="2020-10" db="EMBL/GenBank/DDBJ databases">
        <authorList>
            <person name="Gilroy R."/>
        </authorList>
    </citation>
    <scope>NUCLEOTIDE SEQUENCE</scope>
    <source>
        <strain evidence="10">ChiGjej2B2-12916</strain>
    </source>
</reference>
<evidence type="ECO:0000256" key="5">
    <source>
        <dbReference type="ARBA" id="ARBA00023098"/>
    </source>
</evidence>
<dbReference type="CDD" id="cd06850">
    <property type="entry name" value="biotinyl_domain"/>
    <property type="match status" value="1"/>
</dbReference>
<dbReference type="PROSITE" id="PS00188">
    <property type="entry name" value="BIOTIN"/>
    <property type="match status" value="1"/>
</dbReference>
<dbReference type="Pfam" id="PF00364">
    <property type="entry name" value="Biotin_lipoyl"/>
    <property type="match status" value="1"/>
</dbReference>
<evidence type="ECO:0000256" key="8">
    <source>
        <dbReference type="RuleBase" id="RU364072"/>
    </source>
</evidence>
<evidence type="ECO:0000256" key="7">
    <source>
        <dbReference type="ARBA" id="ARBA00023267"/>
    </source>
</evidence>
<dbReference type="EMBL" id="DVFO01000102">
    <property type="protein sequence ID" value="HIQ61811.1"/>
    <property type="molecule type" value="Genomic_DNA"/>
</dbReference>
<evidence type="ECO:0000256" key="6">
    <source>
        <dbReference type="ARBA" id="ARBA00023160"/>
    </source>
</evidence>
<evidence type="ECO:0000256" key="3">
    <source>
        <dbReference type="ARBA" id="ARBA00022516"/>
    </source>
</evidence>
<name>A0A9D0YT85_9FIRM</name>
<sequence length="142" mass="15121">MTNQEIYELMARFDQSGLTTLKVTRKDFSLELGKNVTVAAAPVVAPVAAPAAATAPVAEPVEEGTFVTAPLVGTFYAASAPGEEPYVKPGQKVQKGDVLCLVEAMKTMNEIKAPCDCVVEEVLAQDGDLVSYGQNLIRYREG</sequence>
<dbReference type="Proteomes" id="UP000886879">
    <property type="component" value="Unassembled WGS sequence"/>
</dbReference>
<dbReference type="SUPFAM" id="SSF51230">
    <property type="entry name" value="Single hybrid motif"/>
    <property type="match status" value="1"/>
</dbReference>
<dbReference type="GO" id="GO:0009317">
    <property type="term" value="C:acetyl-CoA carboxylase complex"/>
    <property type="evidence" value="ECO:0007669"/>
    <property type="project" value="InterPro"/>
</dbReference>
<dbReference type="NCBIfam" id="TIGR00531">
    <property type="entry name" value="BCCP"/>
    <property type="match status" value="1"/>
</dbReference>
<dbReference type="PANTHER" id="PTHR45266">
    <property type="entry name" value="OXALOACETATE DECARBOXYLASE ALPHA CHAIN"/>
    <property type="match status" value="1"/>
</dbReference>
<dbReference type="PANTHER" id="PTHR45266:SF3">
    <property type="entry name" value="OXALOACETATE DECARBOXYLASE ALPHA CHAIN"/>
    <property type="match status" value="1"/>
</dbReference>
<reference evidence="10" key="2">
    <citation type="journal article" date="2021" name="PeerJ">
        <title>Extensive microbial diversity within the chicken gut microbiome revealed by metagenomics and culture.</title>
        <authorList>
            <person name="Gilroy R."/>
            <person name="Ravi A."/>
            <person name="Getino M."/>
            <person name="Pursley I."/>
            <person name="Horton D.L."/>
            <person name="Alikhan N.F."/>
            <person name="Baker D."/>
            <person name="Gharbi K."/>
            <person name="Hall N."/>
            <person name="Watson M."/>
            <person name="Adriaenssens E.M."/>
            <person name="Foster-Nyarko E."/>
            <person name="Jarju S."/>
            <person name="Secka A."/>
            <person name="Antonio M."/>
            <person name="Oren A."/>
            <person name="Chaudhuri R.R."/>
            <person name="La Ragione R."/>
            <person name="Hildebrand F."/>
            <person name="Pallen M.J."/>
        </authorList>
    </citation>
    <scope>NUCLEOTIDE SEQUENCE</scope>
    <source>
        <strain evidence="10">ChiGjej2B2-12916</strain>
    </source>
</reference>
<dbReference type="GO" id="GO:0006633">
    <property type="term" value="P:fatty acid biosynthetic process"/>
    <property type="evidence" value="ECO:0007669"/>
    <property type="project" value="UniProtKB-KW"/>
</dbReference>